<protein>
    <submittedName>
        <fullName evidence="1">Uncharacterized protein</fullName>
    </submittedName>
</protein>
<reference evidence="1 2" key="1">
    <citation type="submission" date="2016-07" db="EMBL/GenBank/DDBJ databases">
        <title>Draft genome of the white-rot fungus Obba rivulosa 3A-2.</title>
        <authorList>
            <consortium name="DOE Joint Genome Institute"/>
            <person name="Miettinen O."/>
            <person name="Riley R."/>
            <person name="Acob R."/>
            <person name="Barry K."/>
            <person name="Cullen D."/>
            <person name="De Vries R."/>
            <person name="Hainaut M."/>
            <person name="Hatakka A."/>
            <person name="Henrissat B."/>
            <person name="Hilden K."/>
            <person name="Kuo R."/>
            <person name="Labutti K."/>
            <person name="Lipzen A."/>
            <person name="Makela M.R."/>
            <person name="Sandor L."/>
            <person name="Spatafora J.W."/>
            <person name="Grigoriev I.V."/>
            <person name="Hibbett D.S."/>
        </authorList>
    </citation>
    <scope>NUCLEOTIDE SEQUENCE [LARGE SCALE GENOMIC DNA]</scope>
    <source>
        <strain evidence="1 2">3A-2</strain>
    </source>
</reference>
<dbReference type="AlphaFoldDB" id="A0A8E2DLC4"/>
<organism evidence="1 2">
    <name type="scientific">Obba rivulosa</name>
    <dbReference type="NCBI Taxonomy" id="1052685"/>
    <lineage>
        <taxon>Eukaryota</taxon>
        <taxon>Fungi</taxon>
        <taxon>Dikarya</taxon>
        <taxon>Basidiomycota</taxon>
        <taxon>Agaricomycotina</taxon>
        <taxon>Agaricomycetes</taxon>
        <taxon>Polyporales</taxon>
        <taxon>Gelatoporiaceae</taxon>
        <taxon>Obba</taxon>
    </lineage>
</organism>
<dbReference type="EMBL" id="KV722370">
    <property type="protein sequence ID" value="OCH92395.1"/>
    <property type="molecule type" value="Genomic_DNA"/>
</dbReference>
<name>A0A8E2DLC4_9APHY</name>
<accession>A0A8E2DLC4</accession>
<proteinExistence type="predicted"/>
<keyword evidence="2" id="KW-1185">Reference proteome</keyword>
<gene>
    <name evidence="1" type="ORF">OBBRIDRAFT_802664</name>
</gene>
<dbReference type="Proteomes" id="UP000250043">
    <property type="component" value="Unassembled WGS sequence"/>
</dbReference>
<evidence type="ECO:0000313" key="1">
    <source>
        <dbReference type="EMBL" id="OCH92395.1"/>
    </source>
</evidence>
<evidence type="ECO:0000313" key="2">
    <source>
        <dbReference type="Proteomes" id="UP000250043"/>
    </source>
</evidence>
<sequence>MDEDKLDETSAEHLARVTNTIRRLYCGDTSSLVWLTTKANIGSGWLLHWLISILEASIATQPSLGLTSKEYYEDEKITTLYRTVLERLLINLADQEEELLRQNTVEPEEEVHEEHLRVLQKFGLALARPTVTGWTGLFMMFLSLRRHPNAPPKRKDPPTSSPDSRKIHDSLCKNGIHVSHKDFNEKLERTDGVRAHPIKEAVAEAGEGGKIVPRSPQQNILSTIAAGV</sequence>